<sequence length="79" mass="8536">MTTKVALSFSRTLVGNDRFSGDDLATMLSSSALDGCANQGDVESLLGPGFRPQLPSQPLQQVDLSFVDSYSNPAFYHHE</sequence>
<keyword evidence="2" id="KW-1185">Reference proteome</keyword>
<dbReference type="EMBL" id="UYRV01015714">
    <property type="protein sequence ID" value="VDK61295.1"/>
    <property type="molecule type" value="Genomic_DNA"/>
</dbReference>
<dbReference type="AlphaFoldDB" id="A0A3P6S3M4"/>
<protein>
    <submittedName>
        <fullName evidence="1">Uncharacterized protein</fullName>
    </submittedName>
</protein>
<dbReference type="Proteomes" id="UP000271889">
    <property type="component" value="Unassembled WGS sequence"/>
</dbReference>
<dbReference type="OrthoDB" id="19300at2759"/>
<accession>A0A3P6S3M4</accession>
<organism evidence="1 2">
    <name type="scientific">Cylicostephanus goldi</name>
    <name type="common">Nematode worm</name>
    <dbReference type="NCBI Taxonomy" id="71465"/>
    <lineage>
        <taxon>Eukaryota</taxon>
        <taxon>Metazoa</taxon>
        <taxon>Ecdysozoa</taxon>
        <taxon>Nematoda</taxon>
        <taxon>Chromadorea</taxon>
        <taxon>Rhabditida</taxon>
        <taxon>Rhabditina</taxon>
        <taxon>Rhabditomorpha</taxon>
        <taxon>Strongyloidea</taxon>
        <taxon>Strongylidae</taxon>
        <taxon>Cylicostephanus</taxon>
    </lineage>
</organism>
<gene>
    <name evidence="1" type="ORF">CGOC_LOCUS5264</name>
</gene>
<evidence type="ECO:0000313" key="2">
    <source>
        <dbReference type="Proteomes" id="UP000271889"/>
    </source>
</evidence>
<name>A0A3P6S3M4_CYLGO</name>
<evidence type="ECO:0000313" key="1">
    <source>
        <dbReference type="EMBL" id="VDK61295.1"/>
    </source>
</evidence>
<reference evidence="1 2" key="1">
    <citation type="submission" date="2018-11" db="EMBL/GenBank/DDBJ databases">
        <authorList>
            <consortium name="Pathogen Informatics"/>
        </authorList>
    </citation>
    <scope>NUCLEOTIDE SEQUENCE [LARGE SCALE GENOMIC DNA]</scope>
</reference>
<proteinExistence type="predicted"/>